<organism evidence="1 2">
    <name type="scientific">Candidatus Magasanikbacteria bacterium RIFOXYD2_FULL_41_14</name>
    <dbReference type="NCBI Taxonomy" id="1798709"/>
    <lineage>
        <taxon>Bacteria</taxon>
        <taxon>Candidatus Magasanikiibacteriota</taxon>
    </lineage>
</organism>
<evidence type="ECO:0000313" key="2">
    <source>
        <dbReference type="Proteomes" id="UP000178254"/>
    </source>
</evidence>
<sequence length="124" mass="14165">MLVLTRFVARHELKPLERYLSINDVLTGARKILKGLAVETKLPRPVSGLRFFKIRLGGRQSARMIVFVLVENNKVVPLMIRLKKDKVFGTNMAMNDPALVKQVNKNLDEAMADIKAKRYQEFAL</sequence>
<evidence type="ECO:0000313" key="1">
    <source>
        <dbReference type="EMBL" id="OGH94659.1"/>
    </source>
</evidence>
<name>A0A1F6PES9_9BACT</name>
<dbReference type="AlphaFoldDB" id="A0A1F6PES9"/>
<proteinExistence type="predicted"/>
<evidence type="ECO:0008006" key="3">
    <source>
        <dbReference type="Google" id="ProtNLM"/>
    </source>
</evidence>
<gene>
    <name evidence="1" type="ORF">A2538_04485</name>
</gene>
<protein>
    <recommendedName>
        <fullName evidence="3">Type II toxin-antitoxin system RelE/ParE family toxin</fullName>
    </recommendedName>
</protein>
<dbReference type="EMBL" id="MFRE01000006">
    <property type="protein sequence ID" value="OGH94659.1"/>
    <property type="molecule type" value="Genomic_DNA"/>
</dbReference>
<reference evidence="1 2" key="1">
    <citation type="journal article" date="2016" name="Nat. Commun.">
        <title>Thousands of microbial genomes shed light on interconnected biogeochemical processes in an aquifer system.</title>
        <authorList>
            <person name="Anantharaman K."/>
            <person name="Brown C.T."/>
            <person name="Hug L.A."/>
            <person name="Sharon I."/>
            <person name="Castelle C.J."/>
            <person name="Probst A.J."/>
            <person name="Thomas B.C."/>
            <person name="Singh A."/>
            <person name="Wilkins M.J."/>
            <person name="Karaoz U."/>
            <person name="Brodie E.L."/>
            <person name="Williams K.H."/>
            <person name="Hubbard S.S."/>
            <person name="Banfield J.F."/>
        </authorList>
    </citation>
    <scope>NUCLEOTIDE SEQUENCE [LARGE SCALE GENOMIC DNA]</scope>
</reference>
<dbReference type="STRING" id="1798709.A2538_04485"/>
<accession>A0A1F6PES9</accession>
<comment type="caution">
    <text evidence="1">The sequence shown here is derived from an EMBL/GenBank/DDBJ whole genome shotgun (WGS) entry which is preliminary data.</text>
</comment>
<dbReference type="Proteomes" id="UP000178254">
    <property type="component" value="Unassembled WGS sequence"/>
</dbReference>